<evidence type="ECO:0000313" key="2">
    <source>
        <dbReference type="Proteomes" id="UP000018851"/>
    </source>
</evidence>
<proteinExistence type="predicted"/>
<dbReference type="EMBL" id="CP006644">
    <property type="protein sequence ID" value="AHE54134.1"/>
    <property type="molecule type" value="Genomic_DNA"/>
</dbReference>
<sequence>MYARLHPRAGSILLTRLHPSFQMLAGMAKCSNRRQHVRQQALVRATMSVVGADGISQFIVVCDQQFRGTLQTVTSQFGAGRATGQVRLFHPRDLGVQRGRNI</sequence>
<dbReference type="KEGG" id="ssan:NX02_12160"/>
<organism evidence="1 2">
    <name type="scientific">Sphingomonas sanxanigenens DSM 19645 = NX02</name>
    <dbReference type="NCBI Taxonomy" id="1123269"/>
    <lineage>
        <taxon>Bacteria</taxon>
        <taxon>Pseudomonadati</taxon>
        <taxon>Pseudomonadota</taxon>
        <taxon>Alphaproteobacteria</taxon>
        <taxon>Sphingomonadales</taxon>
        <taxon>Sphingomonadaceae</taxon>
        <taxon>Sphingomonas</taxon>
    </lineage>
</organism>
<dbReference type="HOGENOM" id="CLU_2275659_0_0_5"/>
<name>W0A884_9SPHN</name>
<dbReference type="Proteomes" id="UP000018851">
    <property type="component" value="Chromosome"/>
</dbReference>
<protein>
    <submittedName>
        <fullName evidence="1">Uncharacterized protein</fullName>
    </submittedName>
</protein>
<gene>
    <name evidence="1" type="ORF">NX02_12160</name>
</gene>
<dbReference type="STRING" id="1123269.NX02_12160"/>
<reference evidence="1 2" key="1">
    <citation type="submission" date="2013-07" db="EMBL/GenBank/DDBJ databases">
        <title>Completed genome of Sphingomonas sanxanigenens NX02.</title>
        <authorList>
            <person name="Ma T."/>
            <person name="Huang H."/>
            <person name="Wu M."/>
            <person name="Li X."/>
            <person name="Li G."/>
        </authorList>
    </citation>
    <scope>NUCLEOTIDE SEQUENCE [LARGE SCALE GENOMIC DNA]</scope>
    <source>
        <strain evidence="1 2">NX02</strain>
    </source>
</reference>
<evidence type="ECO:0000313" key="1">
    <source>
        <dbReference type="EMBL" id="AHE54134.1"/>
    </source>
</evidence>
<keyword evidence="2" id="KW-1185">Reference proteome</keyword>
<accession>W0A884</accession>
<dbReference type="AlphaFoldDB" id="W0A884"/>